<dbReference type="Proteomes" id="UP001165283">
    <property type="component" value="Unassembled WGS sequence"/>
</dbReference>
<accession>A0ABT0ZXL6</accession>
<protein>
    <submittedName>
        <fullName evidence="1">Uncharacterized protein</fullName>
    </submittedName>
</protein>
<name>A0ABT0ZXL6_9PSEU</name>
<comment type="caution">
    <text evidence="1">The sequence shown here is derived from an EMBL/GenBank/DDBJ whole genome shotgun (WGS) entry which is preliminary data.</text>
</comment>
<evidence type="ECO:0000313" key="1">
    <source>
        <dbReference type="EMBL" id="MCO1655451.1"/>
    </source>
</evidence>
<gene>
    <name evidence="1" type="ORF">KDL28_10340</name>
</gene>
<organism evidence="1 2">
    <name type="scientific">Pseudonocardia humida</name>
    <dbReference type="NCBI Taxonomy" id="2800819"/>
    <lineage>
        <taxon>Bacteria</taxon>
        <taxon>Bacillati</taxon>
        <taxon>Actinomycetota</taxon>
        <taxon>Actinomycetes</taxon>
        <taxon>Pseudonocardiales</taxon>
        <taxon>Pseudonocardiaceae</taxon>
        <taxon>Pseudonocardia</taxon>
    </lineage>
</organism>
<dbReference type="RefSeq" id="WP_252437267.1">
    <property type="nucleotide sequence ID" value="NZ_JAGSOV010000022.1"/>
</dbReference>
<reference evidence="1" key="1">
    <citation type="submission" date="2021-04" db="EMBL/GenBank/DDBJ databases">
        <title>Pseudonocardia sp. nov., isolated from sandy soil of mangrove forest.</title>
        <authorList>
            <person name="Zan Z."/>
            <person name="Huang R."/>
            <person name="Liu W."/>
        </authorList>
    </citation>
    <scope>NUCLEOTIDE SEQUENCE</scope>
    <source>
        <strain evidence="1">S2-4</strain>
    </source>
</reference>
<keyword evidence="2" id="KW-1185">Reference proteome</keyword>
<sequence length="61" mass="6763">MDMIPQGYPLIVTIEEAQHLVIGWTEVTANTLAPVTVPLRGPGTPRVHDDEFEYTLPPVVH</sequence>
<dbReference type="EMBL" id="JAGSOV010000022">
    <property type="protein sequence ID" value="MCO1655451.1"/>
    <property type="molecule type" value="Genomic_DNA"/>
</dbReference>
<evidence type="ECO:0000313" key="2">
    <source>
        <dbReference type="Proteomes" id="UP001165283"/>
    </source>
</evidence>
<proteinExistence type="predicted"/>